<keyword evidence="2" id="KW-1185">Reference proteome</keyword>
<protein>
    <submittedName>
        <fullName evidence="1">Uncharacterized protein</fullName>
    </submittedName>
</protein>
<dbReference type="EMBL" id="LNIX01000056">
    <property type="protein sequence ID" value="OXA37495.1"/>
    <property type="molecule type" value="Genomic_DNA"/>
</dbReference>
<reference evidence="1 2" key="1">
    <citation type="submission" date="2015-12" db="EMBL/GenBank/DDBJ databases">
        <title>The genome of Folsomia candida.</title>
        <authorList>
            <person name="Faddeeva A."/>
            <person name="Derks M.F."/>
            <person name="Anvar Y."/>
            <person name="Smit S."/>
            <person name="Van Straalen N."/>
            <person name="Roelofs D."/>
        </authorList>
    </citation>
    <scope>NUCLEOTIDE SEQUENCE [LARGE SCALE GENOMIC DNA]</scope>
    <source>
        <strain evidence="1 2">VU population</strain>
        <tissue evidence="1">Whole body</tissue>
    </source>
</reference>
<proteinExistence type="predicted"/>
<dbReference type="Proteomes" id="UP000198287">
    <property type="component" value="Unassembled WGS sequence"/>
</dbReference>
<comment type="caution">
    <text evidence="1">The sequence shown here is derived from an EMBL/GenBank/DDBJ whole genome shotgun (WGS) entry which is preliminary data.</text>
</comment>
<evidence type="ECO:0000313" key="1">
    <source>
        <dbReference type="EMBL" id="OXA37495.1"/>
    </source>
</evidence>
<accession>A0A226CVU1</accession>
<name>A0A226CVU1_FOLCA</name>
<gene>
    <name evidence="1" type="ORF">Fcan01_27749</name>
</gene>
<evidence type="ECO:0000313" key="2">
    <source>
        <dbReference type="Proteomes" id="UP000198287"/>
    </source>
</evidence>
<organism evidence="1 2">
    <name type="scientific">Folsomia candida</name>
    <name type="common">Springtail</name>
    <dbReference type="NCBI Taxonomy" id="158441"/>
    <lineage>
        <taxon>Eukaryota</taxon>
        <taxon>Metazoa</taxon>
        <taxon>Ecdysozoa</taxon>
        <taxon>Arthropoda</taxon>
        <taxon>Hexapoda</taxon>
        <taxon>Collembola</taxon>
        <taxon>Entomobryomorpha</taxon>
        <taxon>Isotomoidea</taxon>
        <taxon>Isotomidae</taxon>
        <taxon>Proisotominae</taxon>
        <taxon>Folsomia</taxon>
    </lineage>
</organism>
<dbReference type="AlphaFoldDB" id="A0A226CVU1"/>
<sequence length="138" mass="16025">MPLLPTYDAMILANTPLNLWNVQLNPEILNHVRLHQSNLVSVEVLQNPKISPWVEHVPNNDNNANYHFRCKWCNAFLENDNRKDRKGSKYPSNLMIQDGMLHDSKNKNDNDLLRTIFIWMLSTMQRSVLDKVTKGSLA</sequence>